<organism evidence="1 2">
    <name type="scientific">Deinococcus ruber</name>
    <dbReference type="NCBI Taxonomy" id="1848197"/>
    <lineage>
        <taxon>Bacteria</taxon>
        <taxon>Thermotogati</taxon>
        <taxon>Deinococcota</taxon>
        <taxon>Deinococci</taxon>
        <taxon>Deinococcales</taxon>
        <taxon>Deinococcaceae</taxon>
        <taxon>Deinococcus</taxon>
    </lineage>
</organism>
<reference evidence="1" key="2">
    <citation type="submission" date="2020-09" db="EMBL/GenBank/DDBJ databases">
        <authorList>
            <person name="Sun Q."/>
            <person name="Ohkuma M."/>
        </authorList>
    </citation>
    <scope>NUCLEOTIDE SEQUENCE</scope>
    <source>
        <strain evidence="1">JCM 31311</strain>
    </source>
</reference>
<dbReference type="Proteomes" id="UP000603865">
    <property type="component" value="Unassembled WGS sequence"/>
</dbReference>
<accession>A0A918CMN2</accession>
<dbReference type="AlphaFoldDB" id="A0A918CMN2"/>
<name>A0A918CMN2_9DEIO</name>
<protein>
    <submittedName>
        <fullName evidence="1">Uncharacterized protein</fullName>
    </submittedName>
</protein>
<proteinExistence type="predicted"/>
<keyword evidence="2" id="KW-1185">Reference proteome</keyword>
<reference evidence="1" key="1">
    <citation type="journal article" date="2014" name="Int. J. Syst. Evol. Microbiol.">
        <title>Complete genome sequence of Corynebacterium casei LMG S-19264T (=DSM 44701T), isolated from a smear-ripened cheese.</title>
        <authorList>
            <consortium name="US DOE Joint Genome Institute (JGI-PGF)"/>
            <person name="Walter F."/>
            <person name="Albersmeier A."/>
            <person name="Kalinowski J."/>
            <person name="Ruckert C."/>
        </authorList>
    </citation>
    <scope>NUCLEOTIDE SEQUENCE</scope>
    <source>
        <strain evidence="1">JCM 31311</strain>
    </source>
</reference>
<comment type="caution">
    <text evidence="1">The sequence shown here is derived from an EMBL/GenBank/DDBJ whole genome shotgun (WGS) entry which is preliminary data.</text>
</comment>
<gene>
    <name evidence="1" type="ORF">GCM10008957_46830</name>
</gene>
<dbReference type="EMBL" id="BMQL01000050">
    <property type="protein sequence ID" value="GGR30712.1"/>
    <property type="molecule type" value="Genomic_DNA"/>
</dbReference>
<evidence type="ECO:0000313" key="1">
    <source>
        <dbReference type="EMBL" id="GGR30712.1"/>
    </source>
</evidence>
<sequence>MDGRAQGFVWVVSAPDLAVARAELQRLTAAVIARIPQAAAVLVTAQGGVQLLDDAGDSLDVAALPSTLAEEVATFFGLGVYPLPGPGRAGCRMERPYRVSSGR</sequence>
<evidence type="ECO:0000313" key="2">
    <source>
        <dbReference type="Proteomes" id="UP000603865"/>
    </source>
</evidence>